<dbReference type="RefSeq" id="XP_069206721.1">
    <property type="nucleotide sequence ID" value="XM_069354650.1"/>
</dbReference>
<evidence type="ECO:0000313" key="4">
    <source>
        <dbReference type="EMBL" id="KAL1406777.1"/>
    </source>
</evidence>
<dbReference type="Pfam" id="PF01266">
    <property type="entry name" value="DAO"/>
    <property type="match status" value="1"/>
</dbReference>
<keyword evidence="2" id="KW-0812">Transmembrane</keyword>
<evidence type="ECO:0000256" key="1">
    <source>
        <dbReference type="SAM" id="MobiDB-lite"/>
    </source>
</evidence>
<dbReference type="Gene3D" id="3.50.50.60">
    <property type="entry name" value="FAD/NAD(P)-binding domain"/>
    <property type="match status" value="2"/>
</dbReference>
<feature type="region of interest" description="Disordered" evidence="1">
    <location>
        <begin position="1"/>
        <end position="21"/>
    </location>
</feature>
<organism evidence="4 5">
    <name type="scientific">Vanrija albida</name>
    <dbReference type="NCBI Taxonomy" id="181172"/>
    <lineage>
        <taxon>Eukaryota</taxon>
        <taxon>Fungi</taxon>
        <taxon>Dikarya</taxon>
        <taxon>Basidiomycota</taxon>
        <taxon>Agaricomycotina</taxon>
        <taxon>Tremellomycetes</taxon>
        <taxon>Trichosporonales</taxon>
        <taxon>Trichosporonaceae</taxon>
        <taxon>Vanrija</taxon>
    </lineage>
</organism>
<feature type="compositionally biased region" description="Polar residues" evidence="1">
    <location>
        <begin position="1"/>
        <end position="11"/>
    </location>
</feature>
<accession>A0ABR3PX93</accession>
<dbReference type="SUPFAM" id="SSF51905">
    <property type="entry name" value="FAD/NAD(P)-binding domain"/>
    <property type="match status" value="1"/>
</dbReference>
<dbReference type="InterPro" id="IPR006076">
    <property type="entry name" value="FAD-dep_OxRdtase"/>
</dbReference>
<name>A0ABR3PX93_9TREE</name>
<dbReference type="PANTHER" id="PTHR13847:SF150">
    <property type="entry name" value="OXIDOREDUCTASE TDA3-RELATED"/>
    <property type="match status" value="1"/>
</dbReference>
<dbReference type="GeneID" id="95987225"/>
<evidence type="ECO:0000259" key="3">
    <source>
        <dbReference type="Pfam" id="PF01266"/>
    </source>
</evidence>
<keyword evidence="2" id="KW-0472">Membrane</keyword>
<evidence type="ECO:0000256" key="2">
    <source>
        <dbReference type="SAM" id="Phobius"/>
    </source>
</evidence>
<dbReference type="PANTHER" id="PTHR13847">
    <property type="entry name" value="SARCOSINE DEHYDROGENASE-RELATED"/>
    <property type="match status" value="1"/>
</dbReference>
<feature type="domain" description="FAD dependent oxidoreductase" evidence="3">
    <location>
        <begin position="24"/>
        <end position="377"/>
    </location>
</feature>
<gene>
    <name evidence="4" type="ORF">Q8F55_006182</name>
</gene>
<keyword evidence="5" id="KW-1185">Reference proteome</keyword>
<sequence>MPHTRAQLQQPTTPPADHRTPKNIVIVGGGIVGVCTAYFLAISPHRPPGSTITIVEGTGIAAAASGYSGGFLARDWHSPATASLSAMSFDLHRKLAEQFGGPKNWGYRTVDTLSVKIDHEAGPSTKRTPVPWLPRGSVHSTSTLGNHATTAQVHPRLLTNFLTDRFLREPGCTLVLGTARALALENHAPSTLMVTLKDGGGEKILDTDTIVLTNGPWLGKLASEILPSSAARRLAVDGQMAHSLVIRTREPTTPHVLFVDLCLEDGAVSEPEVYPRPDGTTLVCGASCDDPLPPTAADVHPNPKSLERLRQQAAGITPILTARGGAFTEAETGCFLPIPDRGRPIVGKVLDGVFVGGGLSCWGITQGPGTGLVLSELILEGRARTADISKLAP</sequence>
<proteinExistence type="predicted"/>
<feature type="transmembrane region" description="Helical" evidence="2">
    <location>
        <begin position="24"/>
        <end position="42"/>
    </location>
</feature>
<keyword evidence="2" id="KW-1133">Transmembrane helix</keyword>
<evidence type="ECO:0000313" key="5">
    <source>
        <dbReference type="Proteomes" id="UP001565368"/>
    </source>
</evidence>
<dbReference type="Proteomes" id="UP001565368">
    <property type="component" value="Unassembled WGS sequence"/>
</dbReference>
<dbReference type="InterPro" id="IPR036188">
    <property type="entry name" value="FAD/NAD-bd_sf"/>
</dbReference>
<dbReference type="Gene3D" id="3.30.9.10">
    <property type="entry name" value="D-Amino Acid Oxidase, subunit A, domain 2"/>
    <property type="match status" value="1"/>
</dbReference>
<comment type="caution">
    <text evidence="4">The sequence shown here is derived from an EMBL/GenBank/DDBJ whole genome shotgun (WGS) entry which is preliminary data.</text>
</comment>
<dbReference type="EMBL" id="JBBXJM010000005">
    <property type="protein sequence ID" value="KAL1406777.1"/>
    <property type="molecule type" value="Genomic_DNA"/>
</dbReference>
<protein>
    <recommendedName>
        <fullName evidence="3">FAD dependent oxidoreductase domain-containing protein</fullName>
    </recommendedName>
</protein>
<reference evidence="4 5" key="1">
    <citation type="submission" date="2023-08" db="EMBL/GenBank/DDBJ databases">
        <title>Annotated Genome Sequence of Vanrija albida AlHP1.</title>
        <authorList>
            <person name="Herzog R."/>
        </authorList>
    </citation>
    <scope>NUCLEOTIDE SEQUENCE [LARGE SCALE GENOMIC DNA]</scope>
    <source>
        <strain evidence="4 5">AlHP1</strain>
    </source>
</reference>